<evidence type="ECO:0000313" key="2">
    <source>
        <dbReference type="EMBL" id="KLU67343.1"/>
    </source>
</evidence>
<name>A0A0J1FWH8_9FIRM</name>
<gene>
    <name evidence="2" type="ORF">DEAC_c05550</name>
</gene>
<dbReference type="Proteomes" id="UP000036356">
    <property type="component" value="Unassembled WGS sequence"/>
</dbReference>
<protein>
    <submittedName>
        <fullName evidence="2">Carboxymuconolactone decarboxylase family protein</fullName>
    </submittedName>
</protein>
<dbReference type="AlphaFoldDB" id="A0A0J1FWH8"/>
<dbReference type="EMBL" id="LDZY01000002">
    <property type="protein sequence ID" value="KLU67343.1"/>
    <property type="molecule type" value="Genomic_DNA"/>
</dbReference>
<organism evidence="2 3">
    <name type="scientific">Desulfosporosinus acididurans</name>
    <dbReference type="NCBI Taxonomy" id="476652"/>
    <lineage>
        <taxon>Bacteria</taxon>
        <taxon>Bacillati</taxon>
        <taxon>Bacillota</taxon>
        <taxon>Clostridia</taxon>
        <taxon>Eubacteriales</taxon>
        <taxon>Desulfitobacteriaceae</taxon>
        <taxon>Desulfosporosinus</taxon>
    </lineage>
</organism>
<dbReference type="Gene3D" id="1.20.1290.10">
    <property type="entry name" value="AhpD-like"/>
    <property type="match status" value="1"/>
</dbReference>
<dbReference type="SUPFAM" id="SSF69118">
    <property type="entry name" value="AhpD-like"/>
    <property type="match status" value="1"/>
</dbReference>
<comment type="caution">
    <text evidence="2">The sequence shown here is derived from an EMBL/GenBank/DDBJ whole genome shotgun (WGS) entry which is preliminary data.</text>
</comment>
<dbReference type="PATRIC" id="fig|476652.3.peg.563"/>
<evidence type="ECO:0000259" key="1">
    <source>
        <dbReference type="Pfam" id="PF02627"/>
    </source>
</evidence>
<feature type="domain" description="Carboxymuconolactone decarboxylase-like" evidence="1">
    <location>
        <begin position="15"/>
        <end position="90"/>
    </location>
</feature>
<proteinExistence type="predicted"/>
<evidence type="ECO:0000313" key="3">
    <source>
        <dbReference type="Proteomes" id="UP000036356"/>
    </source>
</evidence>
<dbReference type="RefSeq" id="WP_047808502.1">
    <property type="nucleotide sequence ID" value="NZ_LDZY01000002.1"/>
</dbReference>
<dbReference type="Pfam" id="PF02627">
    <property type="entry name" value="CMD"/>
    <property type="match status" value="1"/>
</dbReference>
<dbReference type="PANTHER" id="PTHR33930">
    <property type="entry name" value="ALKYL HYDROPEROXIDE REDUCTASE AHPD"/>
    <property type="match status" value="1"/>
</dbReference>
<dbReference type="PANTHER" id="PTHR33930:SF2">
    <property type="entry name" value="BLR3452 PROTEIN"/>
    <property type="match status" value="1"/>
</dbReference>
<dbReference type="InterPro" id="IPR029032">
    <property type="entry name" value="AhpD-like"/>
</dbReference>
<dbReference type="InterPro" id="IPR003779">
    <property type="entry name" value="CMD-like"/>
</dbReference>
<dbReference type="GO" id="GO:0051920">
    <property type="term" value="F:peroxiredoxin activity"/>
    <property type="evidence" value="ECO:0007669"/>
    <property type="project" value="InterPro"/>
</dbReference>
<sequence length="102" mass="10634">MSLPVYLKFLESSDPDFAQAIEKVFASAMTPGALDQKTKLLIALALDAAHGASQGVSSIAKQLRGQGTSDAEIAEALRIAYFAFGNSILATSSAAFANNDKP</sequence>
<accession>A0A0J1FWH8</accession>
<reference evidence="2 3" key="1">
    <citation type="submission" date="2015-06" db="EMBL/GenBank/DDBJ databases">
        <title>Draft genome of the moderately acidophilic sulfate reducer Candidatus Desulfosporosinus acididurans strain M1.</title>
        <authorList>
            <person name="Poehlein A."/>
            <person name="Petzsch P."/>
            <person name="Johnson B.D."/>
            <person name="Schloemann M."/>
            <person name="Daniel R."/>
            <person name="Muehling M."/>
        </authorList>
    </citation>
    <scope>NUCLEOTIDE SEQUENCE [LARGE SCALE GENOMIC DNA]</scope>
    <source>
        <strain evidence="2 3">M1</strain>
    </source>
</reference>
<dbReference type="STRING" id="476652.DEAC_c05550"/>
<keyword evidence="3" id="KW-1185">Reference proteome</keyword>